<evidence type="ECO:0000256" key="1">
    <source>
        <dbReference type="ARBA" id="ARBA00022679"/>
    </source>
</evidence>
<evidence type="ECO:0000313" key="5">
    <source>
        <dbReference type="Proteomes" id="UP000020938"/>
    </source>
</evidence>
<dbReference type="AlphaFoldDB" id="A0A016BYW2"/>
<dbReference type="GO" id="GO:0016746">
    <property type="term" value="F:acyltransferase activity"/>
    <property type="evidence" value="ECO:0007669"/>
    <property type="project" value="UniProtKB-KW"/>
</dbReference>
<sequence length="195" mass="21288">MKKLYSIITLYLYTYCSRILFFKTLSRIRGLRVIGFPILEVDVAGKFIAGKNLVLVNNSSSTLGRNTRCKFLVYPNALICIGDNVGMSNTTIVATKRVLVGSNVLIGGGTTIVDSDFHSMNPNDWHTPKDELNMLSKDVVIGDNVFIGMNVIILKGVHIGNNVIIAAGSVVSQNIPDNQIWGGNPATFIKVRKMG</sequence>
<dbReference type="RefSeq" id="WP_032598002.1">
    <property type="nucleotide sequence ID" value="NZ_JGDS01000045.1"/>
</dbReference>
<dbReference type="EMBL" id="JGDS01000045">
    <property type="protein sequence ID" value="EXZ73897.1"/>
    <property type="molecule type" value="Genomic_DNA"/>
</dbReference>
<dbReference type="Pfam" id="PF00132">
    <property type="entry name" value="Hexapep"/>
    <property type="match status" value="1"/>
</dbReference>
<dbReference type="PANTHER" id="PTHR23416:SF78">
    <property type="entry name" value="LIPOPOLYSACCHARIDE BIOSYNTHESIS O-ACETYL TRANSFERASE WBBJ-RELATED"/>
    <property type="match status" value="1"/>
</dbReference>
<reference evidence="4 5" key="1">
    <citation type="submission" date="2014-02" db="EMBL/GenBank/DDBJ databases">
        <authorList>
            <person name="Sears C."/>
            <person name="Carroll K."/>
            <person name="Sack B.R."/>
            <person name="Qadri F."/>
            <person name="Myers L.L."/>
            <person name="Chung G.-T."/>
            <person name="Escheverria P."/>
            <person name="Fraser C.M."/>
            <person name="Sadzewicz L."/>
            <person name="Shefchek K.A."/>
            <person name="Tallon L."/>
            <person name="Das S.P."/>
            <person name="Daugherty S."/>
            <person name="Mongodin E.F."/>
        </authorList>
    </citation>
    <scope>NUCLEOTIDE SEQUENCE [LARGE SCALE GENOMIC DNA]</scope>
    <source>
        <strain evidence="4 5">3976T8</strain>
    </source>
</reference>
<dbReference type="PROSITE" id="PS00101">
    <property type="entry name" value="HEXAPEP_TRANSFERASES"/>
    <property type="match status" value="1"/>
</dbReference>
<evidence type="ECO:0000256" key="3">
    <source>
        <dbReference type="ARBA" id="ARBA00023315"/>
    </source>
</evidence>
<dbReference type="Proteomes" id="UP000020938">
    <property type="component" value="Unassembled WGS sequence"/>
</dbReference>
<organism evidence="4 5">
    <name type="scientific">Bacteroides fragilis str. 3976T8</name>
    <dbReference type="NCBI Taxonomy" id="1339314"/>
    <lineage>
        <taxon>Bacteria</taxon>
        <taxon>Pseudomonadati</taxon>
        <taxon>Bacteroidota</taxon>
        <taxon>Bacteroidia</taxon>
        <taxon>Bacteroidales</taxon>
        <taxon>Bacteroidaceae</taxon>
        <taxon>Bacteroides</taxon>
    </lineage>
</organism>
<dbReference type="InterPro" id="IPR001451">
    <property type="entry name" value="Hexapep"/>
</dbReference>
<keyword evidence="3" id="KW-0012">Acyltransferase</keyword>
<accession>A0A016BYW2</accession>
<dbReference type="InterPro" id="IPR051159">
    <property type="entry name" value="Hexapeptide_acetyltransf"/>
</dbReference>
<dbReference type="PANTHER" id="PTHR23416">
    <property type="entry name" value="SIALIC ACID SYNTHASE-RELATED"/>
    <property type="match status" value="1"/>
</dbReference>
<dbReference type="Gene3D" id="2.160.10.10">
    <property type="entry name" value="Hexapeptide repeat proteins"/>
    <property type="match status" value="1"/>
</dbReference>
<dbReference type="CDD" id="cd04647">
    <property type="entry name" value="LbH_MAT_like"/>
    <property type="match status" value="1"/>
</dbReference>
<dbReference type="InterPro" id="IPR011004">
    <property type="entry name" value="Trimer_LpxA-like_sf"/>
</dbReference>
<dbReference type="PATRIC" id="fig|1339314.3.peg.1841"/>
<name>A0A016BYW2_BACFG</name>
<keyword evidence="1 4" id="KW-0808">Transferase</keyword>
<gene>
    <name evidence="4" type="ORF">M123_1627</name>
</gene>
<dbReference type="InterPro" id="IPR018357">
    <property type="entry name" value="Hexapep_transf_CS"/>
</dbReference>
<proteinExistence type="predicted"/>
<comment type="caution">
    <text evidence="4">The sequence shown here is derived from an EMBL/GenBank/DDBJ whole genome shotgun (WGS) entry which is preliminary data.</text>
</comment>
<protein>
    <submittedName>
        <fullName evidence="4">Bacterial transferase hexapeptide family protein</fullName>
    </submittedName>
</protein>
<evidence type="ECO:0000256" key="2">
    <source>
        <dbReference type="ARBA" id="ARBA00022737"/>
    </source>
</evidence>
<dbReference type="SUPFAM" id="SSF51161">
    <property type="entry name" value="Trimeric LpxA-like enzymes"/>
    <property type="match status" value="1"/>
</dbReference>
<evidence type="ECO:0000313" key="4">
    <source>
        <dbReference type="EMBL" id="EXZ73897.1"/>
    </source>
</evidence>
<keyword evidence="2" id="KW-0677">Repeat</keyword>